<dbReference type="Proteomes" id="UP000053593">
    <property type="component" value="Unassembled WGS sequence"/>
</dbReference>
<evidence type="ECO:0000313" key="3">
    <source>
        <dbReference type="Proteomes" id="UP000053593"/>
    </source>
</evidence>
<gene>
    <name evidence="2" type="ORF">GYMLUDRAFT_170283</name>
</gene>
<dbReference type="HOGENOM" id="CLU_003703_0_3_1"/>
<dbReference type="PANTHER" id="PTHR33104:SF2">
    <property type="entry name" value="CXC3 LIKE CYSTEINE CLUSTER DOMAIN-CONTAINING PROTEIN"/>
    <property type="match status" value="1"/>
</dbReference>
<evidence type="ECO:0000313" key="2">
    <source>
        <dbReference type="EMBL" id="KIK58953.1"/>
    </source>
</evidence>
<name>A0A0D0CTC0_9AGAR</name>
<dbReference type="PANTHER" id="PTHR33104">
    <property type="entry name" value="SI:DKEY-29D5.2"/>
    <property type="match status" value="1"/>
</dbReference>
<feature type="non-terminal residue" evidence="2">
    <location>
        <position position="456"/>
    </location>
</feature>
<evidence type="ECO:0000256" key="1">
    <source>
        <dbReference type="SAM" id="MobiDB-lite"/>
    </source>
</evidence>
<proteinExistence type="predicted"/>
<dbReference type="AlphaFoldDB" id="A0A0D0CTC0"/>
<feature type="compositionally biased region" description="Polar residues" evidence="1">
    <location>
        <begin position="179"/>
        <end position="190"/>
    </location>
</feature>
<reference evidence="2 3" key="1">
    <citation type="submission" date="2014-04" db="EMBL/GenBank/DDBJ databases">
        <title>Evolutionary Origins and Diversification of the Mycorrhizal Mutualists.</title>
        <authorList>
            <consortium name="DOE Joint Genome Institute"/>
            <consortium name="Mycorrhizal Genomics Consortium"/>
            <person name="Kohler A."/>
            <person name="Kuo A."/>
            <person name="Nagy L.G."/>
            <person name="Floudas D."/>
            <person name="Copeland A."/>
            <person name="Barry K.W."/>
            <person name="Cichocki N."/>
            <person name="Veneault-Fourrey C."/>
            <person name="LaButti K."/>
            <person name="Lindquist E.A."/>
            <person name="Lipzen A."/>
            <person name="Lundell T."/>
            <person name="Morin E."/>
            <person name="Murat C."/>
            <person name="Riley R."/>
            <person name="Ohm R."/>
            <person name="Sun H."/>
            <person name="Tunlid A."/>
            <person name="Henrissat B."/>
            <person name="Grigoriev I.V."/>
            <person name="Hibbett D.S."/>
            <person name="Martin F."/>
        </authorList>
    </citation>
    <scope>NUCLEOTIDE SEQUENCE [LARGE SCALE GENOMIC DNA]</scope>
    <source>
        <strain evidence="2 3">FD-317 M1</strain>
    </source>
</reference>
<feature type="region of interest" description="Disordered" evidence="1">
    <location>
        <begin position="177"/>
        <end position="202"/>
    </location>
</feature>
<keyword evidence="3" id="KW-1185">Reference proteome</keyword>
<accession>A0A0D0CTC0</accession>
<dbReference type="InterPro" id="IPR040521">
    <property type="entry name" value="KDZ"/>
</dbReference>
<dbReference type="Pfam" id="PF18758">
    <property type="entry name" value="KDZ"/>
    <property type="match status" value="1"/>
</dbReference>
<organism evidence="2 3">
    <name type="scientific">Collybiopsis luxurians FD-317 M1</name>
    <dbReference type="NCBI Taxonomy" id="944289"/>
    <lineage>
        <taxon>Eukaryota</taxon>
        <taxon>Fungi</taxon>
        <taxon>Dikarya</taxon>
        <taxon>Basidiomycota</taxon>
        <taxon>Agaricomycotina</taxon>
        <taxon>Agaricomycetes</taxon>
        <taxon>Agaricomycetidae</taxon>
        <taxon>Agaricales</taxon>
        <taxon>Marasmiineae</taxon>
        <taxon>Omphalotaceae</taxon>
        <taxon>Collybiopsis</taxon>
        <taxon>Collybiopsis luxurians</taxon>
    </lineage>
</organism>
<sequence length="456" mass="52263">SSEERDPGLNKGQAYMVDDHVLQQFIAIFQGRWPPEKSDCSDHNAVKLANRCGDHNLATTGLALSSCARHDTIHAHSGVDLRLGEEYLLMDFSLLSSIRSFPNLPVTVSYDIMCQYSKKLYQRIAAYPQILHTPIPFPRYQLLVPKFHLAAHKQDCVWSFSYNYAIGVGRTDGEGVERNWSTQNSLSGSTKKMGPGSRRNTLDDHFGDHNWRKIISIANHIRNKALEAAKVREQMVLAYQDACQGINNSTQTLWRKMVMDWEQDPDKKNQTHMSPKLNDKISACATHYRTHFSMLERFSEQLGKVHWTTNLRPLKNEDIRSILHGKDNDCLGEGYVITSWIWNTSGVDHTDEANLAECLQVSWCKARARALRWQEECVFLQEEMRRVKKFFDHEQKLWESRAEAATDLGIRAYAYRQAAIRERIRAGCIEKWKDLDTLLSNGAGGFSLHEAPAFVY</sequence>
<dbReference type="OrthoDB" id="3235114at2759"/>
<protein>
    <recommendedName>
        <fullName evidence="4">CxC2-like cysteine cluster KDZ transposase-associated domain-containing protein</fullName>
    </recommendedName>
</protein>
<evidence type="ECO:0008006" key="4">
    <source>
        <dbReference type="Google" id="ProtNLM"/>
    </source>
</evidence>
<dbReference type="EMBL" id="KN834782">
    <property type="protein sequence ID" value="KIK58953.1"/>
    <property type="molecule type" value="Genomic_DNA"/>
</dbReference>
<feature type="non-terminal residue" evidence="2">
    <location>
        <position position="1"/>
    </location>
</feature>